<dbReference type="AlphaFoldDB" id="B7ZZD8"/>
<reference evidence="2" key="2">
    <citation type="submission" date="2012-06" db="EMBL/GenBank/DDBJ databases">
        <authorList>
            <person name="Yu Y."/>
            <person name="Currie J."/>
            <person name="Lomeli R."/>
            <person name="Angelova A."/>
            <person name="Collura K."/>
            <person name="Wissotski M."/>
            <person name="Campos D."/>
            <person name="Kudrna D."/>
            <person name="Golser W."/>
            <person name="Ashely E."/>
            <person name="Descour A."/>
            <person name="Fernandes J."/>
            <person name="Soderlund C."/>
            <person name="Walbot V."/>
        </authorList>
    </citation>
    <scope>NUCLEOTIDE SEQUENCE</scope>
    <source>
        <strain evidence="2">B73</strain>
    </source>
</reference>
<reference evidence="2" key="1">
    <citation type="journal article" date="2009" name="PLoS Genet.">
        <title>Sequencing, mapping, and analysis of 27,455 maize full-length cDNAs.</title>
        <authorList>
            <person name="Soderlund C."/>
            <person name="Descour A."/>
            <person name="Kudrna D."/>
            <person name="Bomhoff M."/>
            <person name="Boyd L."/>
            <person name="Currie J."/>
            <person name="Angelova A."/>
            <person name="Collura K."/>
            <person name="Wissotski M."/>
            <person name="Ashley E."/>
            <person name="Morrow D."/>
            <person name="Fernandes J."/>
            <person name="Walbot V."/>
            <person name="Yu Y."/>
        </authorList>
    </citation>
    <scope>NUCLEOTIDE SEQUENCE</scope>
    <source>
        <strain evidence="2">B73</strain>
    </source>
</reference>
<sequence>MDEEEATATSTSSNASSEGSMGTASSRLSSGIDSVSDQKLSSNWNSSASEKEVVKLSSLGNASELPVLPCSCSVMDDSVTNDEAADRSGDAGAAVVGAGTTTPSASAVAFLAPPPPRFAAVAGLCFLPTPAVGVVPCCCCSCLAGSTRFLRCVCETFLISLSVRPGSLVVMADHLSSSEERAEEREVRAAAAANPSVVG</sequence>
<evidence type="ECO:0000256" key="1">
    <source>
        <dbReference type="SAM" id="MobiDB-lite"/>
    </source>
</evidence>
<feature type="compositionally biased region" description="Polar residues" evidence="1">
    <location>
        <begin position="22"/>
        <end position="48"/>
    </location>
</feature>
<accession>B7ZZD8</accession>
<organism evidence="2">
    <name type="scientific">Zea mays</name>
    <name type="common">Maize</name>
    <dbReference type="NCBI Taxonomy" id="4577"/>
    <lineage>
        <taxon>Eukaryota</taxon>
        <taxon>Viridiplantae</taxon>
        <taxon>Streptophyta</taxon>
        <taxon>Embryophyta</taxon>
        <taxon>Tracheophyta</taxon>
        <taxon>Spermatophyta</taxon>
        <taxon>Magnoliopsida</taxon>
        <taxon>Liliopsida</taxon>
        <taxon>Poales</taxon>
        <taxon>Poaceae</taxon>
        <taxon>PACMAD clade</taxon>
        <taxon>Panicoideae</taxon>
        <taxon>Andropogonodae</taxon>
        <taxon>Andropogoneae</taxon>
        <taxon>Tripsacinae</taxon>
        <taxon>Zea</taxon>
    </lineage>
</organism>
<proteinExistence type="evidence at transcript level"/>
<evidence type="ECO:0000313" key="2">
    <source>
        <dbReference type="EMBL" id="ACL53287.1"/>
    </source>
</evidence>
<feature type="region of interest" description="Disordered" evidence="1">
    <location>
        <begin position="1"/>
        <end position="48"/>
    </location>
</feature>
<feature type="compositionally biased region" description="Low complexity" evidence="1">
    <location>
        <begin position="7"/>
        <end position="20"/>
    </location>
</feature>
<dbReference type="EMBL" id="BT054680">
    <property type="protein sequence ID" value="ACL53287.1"/>
    <property type="molecule type" value="mRNA"/>
</dbReference>
<protein>
    <submittedName>
        <fullName evidence="2">Uncharacterized protein</fullName>
    </submittedName>
</protein>
<name>B7ZZD8_MAIZE</name>